<evidence type="ECO:0000313" key="7">
    <source>
        <dbReference type="Proteomes" id="UP001428290"/>
    </source>
</evidence>
<evidence type="ECO:0000256" key="3">
    <source>
        <dbReference type="ARBA" id="ARBA00022448"/>
    </source>
</evidence>
<evidence type="ECO:0000256" key="2">
    <source>
        <dbReference type="ARBA" id="ARBA00005695"/>
    </source>
</evidence>
<comment type="similarity">
    <text evidence="2">Belongs to the bacterial solute-binding protein 5 family.</text>
</comment>
<comment type="subcellular location">
    <subcellularLocation>
        <location evidence="1">Cell envelope</location>
    </subcellularLocation>
</comment>
<dbReference type="PANTHER" id="PTHR30290:SF10">
    <property type="entry name" value="PERIPLASMIC OLIGOPEPTIDE-BINDING PROTEIN-RELATED"/>
    <property type="match status" value="1"/>
</dbReference>
<evidence type="ECO:0000313" key="6">
    <source>
        <dbReference type="EMBL" id="GAA5527173.1"/>
    </source>
</evidence>
<evidence type="ECO:0000256" key="1">
    <source>
        <dbReference type="ARBA" id="ARBA00004196"/>
    </source>
</evidence>
<comment type="caution">
    <text evidence="6">The sequence shown here is derived from an EMBL/GenBank/DDBJ whole genome shotgun (WGS) entry which is preliminary data.</text>
</comment>
<dbReference type="PANTHER" id="PTHR30290">
    <property type="entry name" value="PERIPLASMIC BINDING COMPONENT OF ABC TRANSPORTER"/>
    <property type="match status" value="1"/>
</dbReference>
<keyword evidence="7" id="KW-1185">Reference proteome</keyword>
<dbReference type="InterPro" id="IPR030678">
    <property type="entry name" value="Peptide/Ni-bd"/>
</dbReference>
<dbReference type="EMBL" id="BAABRU010000003">
    <property type="protein sequence ID" value="GAA5527173.1"/>
    <property type="molecule type" value="Genomic_DNA"/>
</dbReference>
<dbReference type="PROSITE" id="PS51257">
    <property type="entry name" value="PROKAR_LIPOPROTEIN"/>
    <property type="match status" value="1"/>
</dbReference>
<dbReference type="RefSeq" id="WP_345720813.1">
    <property type="nucleotide sequence ID" value="NZ_BAABRU010000003.1"/>
</dbReference>
<proteinExistence type="inferred from homology"/>
<reference evidence="6 7" key="1">
    <citation type="submission" date="2024-02" db="EMBL/GenBank/DDBJ databases">
        <title>Herpetosiphon gulosus NBRC 112829.</title>
        <authorList>
            <person name="Ichikawa N."/>
            <person name="Katano-Makiyama Y."/>
            <person name="Hidaka K."/>
        </authorList>
    </citation>
    <scope>NUCLEOTIDE SEQUENCE [LARGE SCALE GENOMIC DNA]</scope>
    <source>
        <strain evidence="6 7">NBRC 112829</strain>
    </source>
</reference>
<dbReference type="Gene3D" id="3.40.190.10">
    <property type="entry name" value="Periplasmic binding protein-like II"/>
    <property type="match status" value="1"/>
</dbReference>
<dbReference type="PIRSF" id="PIRSF002741">
    <property type="entry name" value="MppA"/>
    <property type="match status" value="1"/>
</dbReference>
<dbReference type="Pfam" id="PF00496">
    <property type="entry name" value="SBP_bac_5"/>
    <property type="match status" value="1"/>
</dbReference>
<dbReference type="InterPro" id="IPR039424">
    <property type="entry name" value="SBP_5"/>
</dbReference>
<keyword evidence="4" id="KW-0732">Signal</keyword>
<dbReference type="SUPFAM" id="SSF53850">
    <property type="entry name" value="Periplasmic binding protein-like II"/>
    <property type="match status" value="1"/>
</dbReference>
<feature type="domain" description="Solute-binding protein family 5" evidence="5">
    <location>
        <begin position="86"/>
        <end position="456"/>
    </location>
</feature>
<accession>A0ABP9WX48</accession>
<dbReference type="CDD" id="cd08504">
    <property type="entry name" value="PBP2_OppA"/>
    <property type="match status" value="1"/>
</dbReference>
<gene>
    <name evidence="6" type="primary">ygiS</name>
    <name evidence="6" type="ORF">Hgul01_00957</name>
</gene>
<protein>
    <submittedName>
        <fullName evidence="6">Deoxycholate-binding periplasmic protein YgiS</fullName>
    </submittedName>
</protein>
<evidence type="ECO:0000256" key="4">
    <source>
        <dbReference type="ARBA" id="ARBA00022729"/>
    </source>
</evidence>
<dbReference type="InterPro" id="IPR000914">
    <property type="entry name" value="SBP_5_dom"/>
</dbReference>
<dbReference type="Gene3D" id="3.90.76.10">
    <property type="entry name" value="Dipeptide-binding Protein, Domain 1"/>
    <property type="match status" value="1"/>
</dbReference>
<organism evidence="6 7">
    <name type="scientific">Herpetosiphon gulosus</name>
    <dbReference type="NCBI Taxonomy" id="1973496"/>
    <lineage>
        <taxon>Bacteria</taxon>
        <taxon>Bacillati</taxon>
        <taxon>Chloroflexota</taxon>
        <taxon>Chloroflexia</taxon>
        <taxon>Herpetosiphonales</taxon>
        <taxon>Herpetosiphonaceae</taxon>
        <taxon>Herpetosiphon</taxon>
    </lineage>
</organism>
<sequence length="535" mass="58294">MDKRLSILGILLLVLVGCDLGGNQATPVPTPTPVAQSQAGGGGNFILTLGDDPATIDPALVGDTTSGFIARLMFSGLVTLNNELEAVPDLAETIDVSADGTVYTFKLRSNARFADGTPITAEDVRWSLERATDPSLGSIVSPTYLDDIAGVLEKVTGQAKSLSGVKVVDDQTIAITLRQPSSLFLLKLTHPPAFVLDRRTVEGNSDWLEKPNGSGPFMLDLWNHRRRMELVPNPYYYGTAPKLDRITYLIGAEGSNPLGLYEQGEIDVTGIGSYDLDRINDQADPLHAELRITPQLQLSYIGLNVNQPPFDDPKVREAFYLLIDRGKLADVSYNGSVVAARGILPPGMPGAEPERLPEPRADIARAKQLISESSYGSVEKFPPIIGYSSGSGVGLLAQIAKDELGVTIEIRGQDQFGDYLAALERDNYHLYDLSWIADYPDPQNFLEVLFGSKGQYNRTNYNNANFDQLIEQAKAEADAEKRGALYRQAEEQLLSDFVVIPLVHTVDYSLVKSYVDGYIITALGELDLTGVSLKR</sequence>
<evidence type="ECO:0000259" key="5">
    <source>
        <dbReference type="Pfam" id="PF00496"/>
    </source>
</evidence>
<dbReference type="Gene3D" id="3.10.105.10">
    <property type="entry name" value="Dipeptide-binding Protein, Domain 3"/>
    <property type="match status" value="1"/>
</dbReference>
<name>A0ABP9WX48_9CHLR</name>
<dbReference type="Proteomes" id="UP001428290">
    <property type="component" value="Unassembled WGS sequence"/>
</dbReference>
<keyword evidence="3" id="KW-0813">Transport</keyword>